<accession>A0A381TPU1</accession>
<dbReference type="GO" id="GO:0016491">
    <property type="term" value="F:oxidoreductase activity"/>
    <property type="evidence" value="ECO:0007669"/>
    <property type="project" value="InterPro"/>
</dbReference>
<evidence type="ECO:0000313" key="2">
    <source>
        <dbReference type="EMBL" id="SVA17501.1"/>
    </source>
</evidence>
<reference evidence="2" key="1">
    <citation type="submission" date="2018-05" db="EMBL/GenBank/DDBJ databases">
        <authorList>
            <person name="Lanie J.A."/>
            <person name="Ng W.-L."/>
            <person name="Kazmierczak K.M."/>
            <person name="Andrzejewski T.M."/>
            <person name="Davidsen T.M."/>
            <person name="Wayne K.J."/>
            <person name="Tettelin H."/>
            <person name="Glass J.I."/>
            <person name="Rusch D."/>
            <person name="Podicherti R."/>
            <person name="Tsui H.-C.T."/>
            <person name="Winkler M.E."/>
        </authorList>
    </citation>
    <scope>NUCLEOTIDE SEQUENCE</scope>
</reference>
<dbReference type="InterPro" id="IPR018713">
    <property type="entry name" value="MPAB/Lcp_cat_dom"/>
</dbReference>
<gene>
    <name evidence="2" type="ORF">METZ01_LOCUS70355</name>
</gene>
<proteinExistence type="predicted"/>
<feature type="domain" description="ER-bound oxygenase mpaB/mpaB'/Rubber oxygenase catalytic" evidence="1">
    <location>
        <begin position="4"/>
        <end position="220"/>
    </location>
</feature>
<dbReference type="PANTHER" id="PTHR36151">
    <property type="entry name" value="BLR2777 PROTEIN"/>
    <property type="match status" value="1"/>
</dbReference>
<dbReference type="Pfam" id="PF09995">
    <property type="entry name" value="MPAB_Lcp_cat"/>
    <property type="match status" value="1"/>
</dbReference>
<sequence length="254" mass="26470">MSDPAAFVGGIRSLLVQAAHPEVVAGVGDHSAYREDPLGRLSRTAAYVTATTYGSLPEVDTALGVVRAAHRPVSGTSHRGFSYDAADPGMGAWVHNALVDSFLAARRAYGATPVSDADADAYVAEQVRLGERLGVSPLPDTAAELSAWLAGHPAVAPSPAAADAIAFLTGPRLPWPTRFAYHRLLHAAVATIPPRLQESIGVRTHRGARTGGRAVTGVLRTAMGSSPAWAAALDRCGEPRPSGVRFRNTPGTTQ</sequence>
<protein>
    <recommendedName>
        <fullName evidence="1">ER-bound oxygenase mpaB/mpaB'/Rubber oxygenase catalytic domain-containing protein</fullName>
    </recommendedName>
</protein>
<organism evidence="2">
    <name type="scientific">marine metagenome</name>
    <dbReference type="NCBI Taxonomy" id="408172"/>
    <lineage>
        <taxon>unclassified sequences</taxon>
        <taxon>metagenomes</taxon>
        <taxon>ecological metagenomes</taxon>
    </lineage>
</organism>
<dbReference type="EMBL" id="UINC01004877">
    <property type="protein sequence ID" value="SVA17501.1"/>
    <property type="molecule type" value="Genomic_DNA"/>
</dbReference>
<dbReference type="PANTHER" id="PTHR36151:SF3">
    <property type="entry name" value="ER-BOUND OXYGENASE MPAB_MPAB'_RUBBER OXYGENASE CATALYTIC DOMAIN-CONTAINING PROTEIN"/>
    <property type="match status" value="1"/>
</dbReference>
<dbReference type="AlphaFoldDB" id="A0A381TPU1"/>
<name>A0A381TPU1_9ZZZZ</name>
<evidence type="ECO:0000259" key="1">
    <source>
        <dbReference type="Pfam" id="PF09995"/>
    </source>
</evidence>